<dbReference type="OrthoDB" id="9807890at2"/>
<evidence type="ECO:0000256" key="3">
    <source>
        <dbReference type="ARBA" id="ARBA00012506"/>
    </source>
</evidence>
<dbReference type="InterPro" id="IPR029052">
    <property type="entry name" value="Metallo-depent_PP-like"/>
</dbReference>
<dbReference type="SUPFAM" id="SSF56300">
    <property type="entry name" value="Metallo-dependent phosphatases"/>
    <property type="match status" value="1"/>
</dbReference>
<dbReference type="EMBL" id="ANIN01000001">
    <property type="protein sequence ID" value="ELA08843.1"/>
    <property type="molecule type" value="Genomic_DNA"/>
</dbReference>
<dbReference type="Gene3D" id="3.60.21.10">
    <property type="match status" value="1"/>
</dbReference>
<evidence type="ECO:0000313" key="11">
    <source>
        <dbReference type="Proteomes" id="UP000023795"/>
    </source>
</evidence>
<dbReference type="NCBIfam" id="NF001204">
    <property type="entry name" value="PRK00166.1"/>
    <property type="match status" value="1"/>
</dbReference>
<dbReference type="PANTHER" id="PTHR40942">
    <property type="match status" value="1"/>
</dbReference>
<evidence type="ECO:0000256" key="1">
    <source>
        <dbReference type="ARBA" id="ARBA00003413"/>
    </source>
</evidence>
<dbReference type="GO" id="GO:0008803">
    <property type="term" value="F:bis(5'-nucleosyl)-tetraphosphatase (symmetrical) activity"/>
    <property type="evidence" value="ECO:0007669"/>
    <property type="project" value="UniProtKB-EC"/>
</dbReference>
<sequence length="278" mass="32237">MYFRHQYVIGDIQGCYTDLLALLKRIEFDEEQDKLWFAGDIVARGEDSLAALRLVKRLSDQGCADTVLGNHDINLIAVWRGVSKIKKKDKTWAIFEADDCDELLNWLRFQPLLHFPDDKTVLVHAGIPPNWTIDQAKLYANELQNQLQGSLWHLDRLLPNLYGNDEEKWSPDLLGYERMRQICNYFTRMRLCQQDGTLEFGFKSTLDDKMPNGYRAWFDWQVTRERKILFGHWAGLKAKVATDTVRSLDAGCVWNGALMAYRLGDEQTFCQNCKGYLG</sequence>
<comment type="similarity">
    <text evidence="2">Belongs to the Ap4A hydrolase family.</text>
</comment>
<keyword evidence="11" id="KW-1185">Reference proteome</keyword>
<dbReference type="Pfam" id="PF00149">
    <property type="entry name" value="Metallophos"/>
    <property type="match status" value="1"/>
</dbReference>
<comment type="catalytic activity">
    <reaction evidence="8">
        <text>P(1),P(4)-bis(5'-adenosyl) tetraphosphate + H2O = 2 ADP + 2 H(+)</text>
        <dbReference type="Rhea" id="RHEA:24252"/>
        <dbReference type="ChEBI" id="CHEBI:15377"/>
        <dbReference type="ChEBI" id="CHEBI:15378"/>
        <dbReference type="ChEBI" id="CHEBI:58141"/>
        <dbReference type="ChEBI" id="CHEBI:456216"/>
        <dbReference type="EC" id="3.6.1.41"/>
    </reaction>
</comment>
<evidence type="ECO:0000256" key="7">
    <source>
        <dbReference type="ARBA" id="ARBA00033210"/>
    </source>
</evidence>
<name>L2F8P3_9GAMM</name>
<evidence type="ECO:0000256" key="8">
    <source>
        <dbReference type="ARBA" id="ARBA00049417"/>
    </source>
</evidence>
<dbReference type="InterPro" id="IPR004843">
    <property type="entry name" value="Calcineurin-like_PHP"/>
</dbReference>
<evidence type="ECO:0000256" key="2">
    <source>
        <dbReference type="ARBA" id="ARBA00005419"/>
    </source>
</evidence>
<comment type="function">
    <text evidence="1">Hydrolyzes diadenosine 5',5'''-P1,P4-tetraphosphate to yield ADP.</text>
</comment>
<gene>
    <name evidence="10" type="primary">apaH</name>
    <name evidence="10" type="ORF">MOMA_00485</name>
</gene>
<feature type="domain" description="Calcineurin-like phosphoesterase" evidence="9">
    <location>
        <begin position="8"/>
        <end position="164"/>
    </location>
</feature>
<reference evidence="10 11" key="1">
    <citation type="journal article" date="2013" name="Genome Announc.">
        <title>Genome Sequence of Moraxella macacae 0408225, a Novel Bacterial Species Isolated from a Cynomolgus Macaque with Epistaxis.</title>
        <authorList>
            <person name="Ladner J.T."/>
            <person name="Whitehouse C.A."/>
            <person name="Koroleva G.I."/>
            <person name="Palacios G.F."/>
        </authorList>
    </citation>
    <scope>NUCLEOTIDE SEQUENCE [LARGE SCALE GENOMIC DNA]</scope>
    <source>
        <strain evidence="10 11">0408225</strain>
    </source>
</reference>
<dbReference type="Proteomes" id="UP000023795">
    <property type="component" value="Unassembled WGS sequence"/>
</dbReference>
<protein>
    <recommendedName>
        <fullName evidence="3">bis(5'-nucleosyl)-tetraphosphatase (symmetrical)</fullName>
        <ecNumber evidence="3">3.6.1.41</ecNumber>
    </recommendedName>
    <alternativeName>
        <fullName evidence="6">Ap4A hydrolase</fullName>
    </alternativeName>
    <alternativeName>
        <fullName evidence="5">Diadenosine 5',5'''-P1,P4-tetraphosphate pyrophosphohydrolase</fullName>
    </alternativeName>
    <alternativeName>
        <fullName evidence="7">Diadenosine tetraphosphatase</fullName>
    </alternativeName>
</protein>
<dbReference type="RefSeq" id="WP_009501219.1">
    <property type="nucleotide sequence ID" value="NZ_ANIN01000001.1"/>
</dbReference>
<keyword evidence="4 10" id="KW-0378">Hydrolase</keyword>
<dbReference type="PATRIC" id="fig|1230338.3.peg.96"/>
<dbReference type="AlphaFoldDB" id="L2F8P3"/>
<dbReference type="PIRSF" id="PIRSF000903">
    <property type="entry name" value="B5n-ttraPtase_sm"/>
    <property type="match status" value="1"/>
</dbReference>
<dbReference type="InterPro" id="IPR004617">
    <property type="entry name" value="ApaH"/>
</dbReference>
<evidence type="ECO:0000256" key="4">
    <source>
        <dbReference type="ARBA" id="ARBA00022801"/>
    </source>
</evidence>
<dbReference type="EC" id="3.6.1.41" evidence="3"/>
<dbReference type="PANTHER" id="PTHR40942:SF4">
    <property type="entry name" value="CYTOCHROME C5"/>
    <property type="match status" value="1"/>
</dbReference>
<evidence type="ECO:0000259" key="9">
    <source>
        <dbReference type="Pfam" id="PF00149"/>
    </source>
</evidence>
<evidence type="ECO:0000256" key="6">
    <source>
        <dbReference type="ARBA" id="ARBA00032248"/>
    </source>
</evidence>
<evidence type="ECO:0000256" key="5">
    <source>
        <dbReference type="ARBA" id="ARBA00031248"/>
    </source>
</evidence>
<accession>L2F8P3</accession>
<proteinExistence type="inferred from homology"/>
<dbReference type="STRING" id="1230338.MOMA_00485"/>
<comment type="caution">
    <text evidence="10">The sequence shown here is derived from an EMBL/GenBank/DDBJ whole genome shotgun (WGS) entry which is preliminary data.</text>
</comment>
<dbReference type="NCBIfam" id="TIGR00668">
    <property type="entry name" value="apaH"/>
    <property type="match status" value="1"/>
</dbReference>
<evidence type="ECO:0000313" key="10">
    <source>
        <dbReference type="EMBL" id="ELA08843.1"/>
    </source>
</evidence>
<dbReference type="eggNOG" id="COG0639">
    <property type="taxonomic scope" value="Bacteria"/>
</dbReference>
<organism evidence="10 11">
    <name type="scientific">Moraxella macacae 0408225</name>
    <dbReference type="NCBI Taxonomy" id="1230338"/>
    <lineage>
        <taxon>Bacteria</taxon>
        <taxon>Pseudomonadati</taxon>
        <taxon>Pseudomonadota</taxon>
        <taxon>Gammaproteobacteria</taxon>
        <taxon>Moraxellales</taxon>
        <taxon>Moraxellaceae</taxon>
        <taxon>Moraxella</taxon>
    </lineage>
</organism>